<feature type="signal peptide" evidence="1">
    <location>
        <begin position="1"/>
        <end position="21"/>
    </location>
</feature>
<evidence type="ECO:0000313" key="3">
    <source>
        <dbReference type="Proteomes" id="UP000580250"/>
    </source>
</evidence>
<accession>A0A6V7VK56</accession>
<name>A0A6V7VK56_MELEN</name>
<comment type="caution">
    <text evidence="2">The sequence shown here is derived from an EMBL/GenBank/DDBJ whole genome shotgun (WGS) entry which is preliminary data.</text>
</comment>
<organism evidence="2 3">
    <name type="scientific">Meloidogyne enterolobii</name>
    <name type="common">Root-knot nematode worm</name>
    <name type="synonym">Meloidogyne mayaguensis</name>
    <dbReference type="NCBI Taxonomy" id="390850"/>
    <lineage>
        <taxon>Eukaryota</taxon>
        <taxon>Metazoa</taxon>
        <taxon>Ecdysozoa</taxon>
        <taxon>Nematoda</taxon>
        <taxon>Chromadorea</taxon>
        <taxon>Rhabditida</taxon>
        <taxon>Tylenchina</taxon>
        <taxon>Tylenchomorpha</taxon>
        <taxon>Tylenchoidea</taxon>
        <taxon>Meloidogynidae</taxon>
        <taxon>Meloidogyninae</taxon>
        <taxon>Meloidogyne</taxon>
    </lineage>
</organism>
<sequence>MQLKILLLLVLTNIIIGFCLGNFNSKIILNISNEWKTDINLKYLNGIRDSERFKCSLLKNGGEINGIKIGDMSILFSLKDDLGKVIREIQNKQIEYEIKVKGEFENDEDTIIKGFIENLSFLNNSLNFTINIVDKLFGVNTNRVYFEFKKNLKLEKIYENKAYDCLKKIKESQNRAVENFRKLERLNNGEINNLSNGMNCFLNFERFTEFMSPLSSN</sequence>
<reference evidence="2 3" key="1">
    <citation type="submission" date="2020-08" db="EMBL/GenBank/DDBJ databases">
        <authorList>
            <person name="Koutsovoulos G."/>
            <person name="Danchin GJ E."/>
        </authorList>
    </citation>
    <scope>NUCLEOTIDE SEQUENCE [LARGE SCALE GENOMIC DNA]</scope>
</reference>
<gene>
    <name evidence="2" type="ORF">MENT_LOCUS26507</name>
</gene>
<protein>
    <submittedName>
        <fullName evidence="2">Uncharacterized protein</fullName>
    </submittedName>
</protein>
<dbReference type="Proteomes" id="UP000580250">
    <property type="component" value="Unassembled WGS sequence"/>
</dbReference>
<dbReference type="EMBL" id="CAJEWN010000242">
    <property type="protein sequence ID" value="CAD2174814.1"/>
    <property type="molecule type" value="Genomic_DNA"/>
</dbReference>
<dbReference type="AlphaFoldDB" id="A0A6V7VK56"/>
<proteinExistence type="predicted"/>
<feature type="chain" id="PRO_5028143694" evidence="1">
    <location>
        <begin position="22"/>
        <end position="217"/>
    </location>
</feature>
<evidence type="ECO:0000256" key="1">
    <source>
        <dbReference type="SAM" id="SignalP"/>
    </source>
</evidence>
<keyword evidence="1" id="KW-0732">Signal</keyword>
<evidence type="ECO:0000313" key="2">
    <source>
        <dbReference type="EMBL" id="CAD2174814.1"/>
    </source>
</evidence>